<dbReference type="PANTHER" id="PTHR33696:SF1">
    <property type="entry name" value="T22J18.15"/>
    <property type="match status" value="1"/>
</dbReference>
<dbReference type="Proteomes" id="UP000012960">
    <property type="component" value="Unplaced"/>
</dbReference>
<evidence type="ECO:0000313" key="4">
    <source>
        <dbReference type="Proteomes" id="UP000012960"/>
    </source>
</evidence>
<dbReference type="EMBL" id="HG996476">
    <property type="protein sequence ID" value="CAG1853156.1"/>
    <property type="molecule type" value="Genomic_DNA"/>
</dbReference>
<reference evidence="3" key="2">
    <citation type="submission" date="2021-05" db="UniProtKB">
        <authorList>
            <consortium name="EnsemblPlants"/>
        </authorList>
    </citation>
    <scope>IDENTIFICATION</scope>
    <source>
        <strain evidence="3">subsp. malaccensis</strain>
    </source>
</reference>
<organism evidence="3 4">
    <name type="scientific">Musa acuminata subsp. malaccensis</name>
    <name type="common">Wild banana</name>
    <name type="synonym">Musa malaccensis</name>
    <dbReference type="NCBI Taxonomy" id="214687"/>
    <lineage>
        <taxon>Eukaryota</taxon>
        <taxon>Viridiplantae</taxon>
        <taxon>Streptophyta</taxon>
        <taxon>Embryophyta</taxon>
        <taxon>Tracheophyta</taxon>
        <taxon>Spermatophyta</taxon>
        <taxon>Magnoliopsida</taxon>
        <taxon>Liliopsida</taxon>
        <taxon>Zingiberales</taxon>
        <taxon>Musaceae</taxon>
        <taxon>Musa</taxon>
    </lineage>
</organism>
<dbReference type="OrthoDB" id="1925896at2759"/>
<sequence>MISTDPTAGSTEEHRPASHRVRNRSRSQPRFFSGSAYPSPCPRSSAIPFSWEQRPGIPKSLSHTAATEDVSALPLPPPARSRSELSTTRKKRSAASPDPFAAALAVCSNGLPHDGDDVGELWLAPDAAPQRAASIADRFRLFDLYGSCKAACSVVDATVRLPRTGSLPFPGRRPGPDNI</sequence>
<evidence type="ECO:0000313" key="2">
    <source>
        <dbReference type="EMBL" id="CAG1853156.1"/>
    </source>
</evidence>
<feature type="compositionally biased region" description="Polar residues" evidence="1">
    <location>
        <begin position="1"/>
        <end position="10"/>
    </location>
</feature>
<feature type="compositionally biased region" description="Basic residues" evidence="1">
    <location>
        <begin position="17"/>
        <end position="27"/>
    </location>
</feature>
<gene>
    <name evidence="2" type="ORF">GSMUA_313820.1</name>
</gene>
<feature type="region of interest" description="Disordered" evidence="1">
    <location>
        <begin position="1"/>
        <end position="97"/>
    </location>
</feature>
<dbReference type="FunCoup" id="A0A804KUU1">
    <property type="interactions" value="14"/>
</dbReference>
<dbReference type="Pfam" id="PF05097">
    <property type="entry name" value="DUF688"/>
    <property type="match status" value="1"/>
</dbReference>
<dbReference type="InParanoid" id="A0A804KUU1"/>
<dbReference type="Gramene" id="Ma10_t10770.1">
    <property type="protein sequence ID" value="Ma10_p10770.1"/>
    <property type="gene ID" value="Ma10_g10770"/>
</dbReference>
<keyword evidence="4" id="KW-1185">Reference proteome</keyword>
<dbReference type="PANTHER" id="PTHR33696">
    <property type="entry name" value="T22J18.15-RELATED"/>
    <property type="match status" value="1"/>
</dbReference>
<proteinExistence type="predicted"/>
<dbReference type="EnsemblPlants" id="Ma10_t10770.1">
    <property type="protein sequence ID" value="Ma10_p10770.1"/>
    <property type="gene ID" value="Ma10_g10770"/>
</dbReference>
<name>A0A804KUU1_MUSAM</name>
<dbReference type="InterPro" id="IPR007789">
    <property type="entry name" value="DUF688"/>
</dbReference>
<accession>A0A804KUU1</accession>
<reference evidence="2" key="1">
    <citation type="submission" date="2021-03" db="EMBL/GenBank/DDBJ databases">
        <authorList>
            <consortium name="Genoscope - CEA"/>
            <person name="William W."/>
        </authorList>
    </citation>
    <scope>NUCLEOTIDE SEQUENCE</scope>
    <source>
        <strain evidence="2">Doubled-haploid Pahang</strain>
    </source>
</reference>
<protein>
    <submittedName>
        <fullName evidence="2">(wild Malaysian banana) hypothetical protein</fullName>
    </submittedName>
</protein>
<evidence type="ECO:0000256" key="1">
    <source>
        <dbReference type="SAM" id="MobiDB-lite"/>
    </source>
</evidence>
<evidence type="ECO:0000313" key="3">
    <source>
        <dbReference type="EnsemblPlants" id="Ma10_p10770.1"/>
    </source>
</evidence>
<dbReference type="AlphaFoldDB" id="A0A804KUU1"/>